<evidence type="ECO:0000313" key="1">
    <source>
        <dbReference type="EMBL" id="ROS01778.1"/>
    </source>
</evidence>
<name>A0A3N2DPM5_9GAMM</name>
<protein>
    <submittedName>
        <fullName evidence="1">Uncharacterized protein</fullName>
    </submittedName>
</protein>
<sequence length="41" mass="4816">MKQQLHIFIMIDNITLSLASQPSVSYMSPRRQLNSVFPFFE</sequence>
<gene>
    <name evidence="1" type="ORF">EDC56_2223</name>
</gene>
<proteinExistence type="predicted"/>
<dbReference type="Proteomes" id="UP000275394">
    <property type="component" value="Unassembled WGS sequence"/>
</dbReference>
<dbReference type="AlphaFoldDB" id="A0A3N2DPM5"/>
<evidence type="ECO:0000313" key="2">
    <source>
        <dbReference type="Proteomes" id="UP000275394"/>
    </source>
</evidence>
<dbReference type="EMBL" id="RKHR01000004">
    <property type="protein sequence ID" value="ROS01778.1"/>
    <property type="molecule type" value="Genomic_DNA"/>
</dbReference>
<keyword evidence="2" id="KW-1185">Reference proteome</keyword>
<comment type="caution">
    <text evidence="1">The sequence shown here is derived from an EMBL/GenBank/DDBJ whole genome shotgun (WGS) entry which is preliminary data.</text>
</comment>
<organism evidence="1 2">
    <name type="scientific">Sinobacterium caligoides</name>
    <dbReference type="NCBI Taxonomy" id="933926"/>
    <lineage>
        <taxon>Bacteria</taxon>
        <taxon>Pseudomonadati</taxon>
        <taxon>Pseudomonadota</taxon>
        <taxon>Gammaproteobacteria</taxon>
        <taxon>Cellvibrionales</taxon>
        <taxon>Spongiibacteraceae</taxon>
        <taxon>Sinobacterium</taxon>
    </lineage>
</organism>
<accession>A0A3N2DPM5</accession>
<reference evidence="1 2" key="1">
    <citation type="submission" date="2018-11" db="EMBL/GenBank/DDBJ databases">
        <title>Genomic Encyclopedia of Type Strains, Phase IV (KMG-IV): sequencing the most valuable type-strain genomes for metagenomic binning, comparative biology and taxonomic classification.</title>
        <authorList>
            <person name="Goeker M."/>
        </authorList>
    </citation>
    <scope>NUCLEOTIDE SEQUENCE [LARGE SCALE GENOMIC DNA]</scope>
    <source>
        <strain evidence="1 2">DSM 100316</strain>
    </source>
</reference>